<dbReference type="SUPFAM" id="SSF51735">
    <property type="entry name" value="NAD(P)-binding Rossmann-fold domains"/>
    <property type="match status" value="1"/>
</dbReference>
<evidence type="ECO:0000256" key="1">
    <source>
        <dbReference type="ARBA" id="ARBA00006484"/>
    </source>
</evidence>
<dbReference type="PANTHER" id="PTHR44196">
    <property type="entry name" value="DEHYDROGENASE/REDUCTASE SDR FAMILY MEMBER 7B"/>
    <property type="match status" value="1"/>
</dbReference>
<dbReference type="Proteomes" id="UP000535890">
    <property type="component" value="Unassembled WGS sequence"/>
</dbReference>
<evidence type="ECO:0008006" key="6">
    <source>
        <dbReference type="Google" id="ProtNLM"/>
    </source>
</evidence>
<evidence type="ECO:0000313" key="4">
    <source>
        <dbReference type="EMBL" id="NYD38120.1"/>
    </source>
</evidence>
<dbReference type="AlphaFoldDB" id="A0A7Y9DZ96"/>
<dbReference type="EMBL" id="JACCBN010000001">
    <property type="protein sequence ID" value="NYD38120.1"/>
    <property type="molecule type" value="Genomic_DNA"/>
</dbReference>
<dbReference type="InterPro" id="IPR020904">
    <property type="entry name" value="Sc_DH/Rdtase_CS"/>
</dbReference>
<dbReference type="PRINTS" id="PR00080">
    <property type="entry name" value="SDRFAMILY"/>
</dbReference>
<dbReference type="InterPro" id="IPR036291">
    <property type="entry name" value="NAD(P)-bd_dom_sf"/>
</dbReference>
<keyword evidence="2" id="KW-0560">Oxidoreductase</keyword>
<dbReference type="RefSeq" id="WP_179795609.1">
    <property type="nucleotide sequence ID" value="NZ_BAABHP010000020.1"/>
</dbReference>
<dbReference type="PANTHER" id="PTHR44196:SF2">
    <property type="entry name" value="SHORT-CHAIN DEHYDROGENASE-RELATED"/>
    <property type="match status" value="1"/>
</dbReference>
<keyword evidence="5" id="KW-1185">Reference proteome</keyword>
<dbReference type="Gene3D" id="3.40.50.720">
    <property type="entry name" value="NAD(P)-binding Rossmann-like Domain"/>
    <property type="match status" value="1"/>
</dbReference>
<dbReference type="PRINTS" id="PR00081">
    <property type="entry name" value="GDHRDH"/>
</dbReference>
<comment type="similarity">
    <text evidence="1 3">Belongs to the short-chain dehydrogenases/reductases (SDR) family.</text>
</comment>
<dbReference type="GO" id="GO:0016491">
    <property type="term" value="F:oxidoreductase activity"/>
    <property type="evidence" value="ECO:0007669"/>
    <property type="project" value="UniProtKB-KW"/>
</dbReference>
<dbReference type="InterPro" id="IPR002347">
    <property type="entry name" value="SDR_fam"/>
</dbReference>
<proteinExistence type="inferred from homology"/>
<sequence>MSPTALVTGASSGLGTEFAVQLSAAGYALVLVARDEARLQALADRLGGAEVLVADLADPEARRVVEARLTDADRPVDLLVNNAGYGTAGEFVDTDLDVLAANHEVNVTTVLRLTRVALPGMIGRGRGGVLNVSSVAGFLPGRGSVYGAGKAYVTMLSQNLAGVLAGTGVHVMALCPGFVKTEFHQRFGQARTGPAFAWMDADDVVRTALTDFARGRPVSVPHPLYKAIVLASRLAPPRLVHALARRSASGRG</sequence>
<gene>
    <name evidence="4" type="ORF">BJ983_004222</name>
</gene>
<reference evidence="4 5" key="1">
    <citation type="submission" date="2020-07" db="EMBL/GenBank/DDBJ databases">
        <title>Sequencing the genomes of 1000 actinobacteria strains.</title>
        <authorList>
            <person name="Klenk H.-P."/>
        </authorList>
    </citation>
    <scope>NUCLEOTIDE SEQUENCE [LARGE SCALE GENOMIC DNA]</scope>
    <source>
        <strain evidence="4 5">DSM 45772</strain>
    </source>
</reference>
<organism evidence="4 5">
    <name type="scientific">Actinomycetospora corticicola</name>
    <dbReference type="NCBI Taxonomy" id="663602"/>
    <lineage>
        <taxon>Bacteria</taxon>
        <taxon>Bacillati</taxon>
        <taxon>Actinomycetota</taxon>
        <taxon>Actinomycetes</taxon>
        <taxon>Pseudonocardiales</taxon>
        <taxon>Pseudonocardiaceae</taxon>
        <taxon>Actinomycetospora</taxon>
    </lineage>
</organism>
<name>A0A7Y9DZ96_9PSEU</name>
<evidence type="ECO:0000256" key="2">
    <source>
        <dbReference type="ARBA" id="ARBA00023002"/>
    </source>
</evidence>
<dbReference type="PIRSF" id="PIRSF000126">
    <property type="entry name" value="11-beta-HSD1"/>
    <property type="match status" value="1"/>
</dbReference>
<evidence type="ECO:0000256" key="3">
    <source>
        <dbReference type="RuleBase" id="RU000363"/>
    </source>
</evidence>
<comment type="caution">
    <text evidence="4">The sequence shown here is derived from an EMBL/GenBank/DDBJ whole genome shotgun (WGS) entry which is preliminary data.</text>
</comment>
<dbReference type="CDD" id="cd05233">
    <property type="entry name" value="SDR_c"/>
    <property type="match status" value="1"/>
</dbReference>
<dbReference type="Pfam" id="PF00106">
    <property type="entry name" value="adh_short"/>
    <property type="match status" value="1"/>
</dbReference>
<protein>
    <recommendedName>
        <fullName evidence="6">Short-subunit dehydrogenase</fullName>
    </recommendedName>
</protein>
<accession>A0A7Y9DZ96</accession>
<dbReference type="GO" id="GO:0016020">
    <property type="term" value="C:membrane"/>
    <property type="evidence" value="ECO:0007669"/>
    <property type="project" value="TreeGrafter"/>
</dbReference>
<evidence type="ECO:0000313" key="5">
    <source>
        <dbReference type="Proteomes" id="UP000535890"/>
    </source>
</evidence>
<dbReference type="PROSITE" id="PS00061">
    <property type="entry name" value="ADH_SHORT"/>
    <property type="match status" value="1"/>
</dbReference>